<dbReference type="AlphaFoldDB" id="A0A7W4PKW1"/>
<dbReference type="EMBL" id="JABEQM010000005">
    <property type="protein sequence ID" value="MBB2201490.1"/>
    <property type="molecule type" value="Genomic_DNA"/>
</dbReference>
<evidence type="ECO:0000256" key="1">
    <source>
        <dbReference type="ARBA" id="ARBA00004141"/>
    </source>
</evidence>
<keyword evidence="3 6" id="KW-0812">Transmembrane</keyword>
<feature type="transmembrane region" description="Helical" evidence="6">
    <location>
        <begin position="27"/>
        <end position="49"/>
    </location>
</feature>
<evidence type="ECO:0000256" key="3">
    <source>
        <dbReference type="ARBA" id="ARBA00022692"/>
    </source>
</evidence>
<proteinExistence type="predicted"/>
<evidence type="ECO:0000313" key="9">
    <source>
        <dbReference type="Proteomes" id="UP000578030"/>
    </source>
</evidence>
<feature type="transmembrane region" description="Helical" evidence="6">
    <location>
        <begin position="167"/>
        <end position="187"/>
    </location>
</feature>
<comment type="subcellular location">
    <subcellularLocation>
        <location evidence="1">Membrane</location>
        <topology evidence="1">Multi-pass membrane protein</topology>
    </subcellularLocation>
</comment>
<feature type="transmembrane region" description="Helical" evidence="6">
    <location>
        <begin position="247"/>
        <end position="269"/>
    </location>
</feature>
<comment type="caution">
    <text evidence="8">The sequence shown here is derived from an EMBL/GenBank/DDBJ whole genome shotgun (WGS) entry which is preliminary data.</text>
</comment>
<dbReference type="PANTHER" id="PTHR43495">
    <property type="entry name" value="GABA PERMEASE"/>
    <property type="match status" value="1"/>
</dbReference>
<dbReference type="PIRSF" id="PIRSF006060">
    <property type="entry name" value="AA_transporter"/>
    <property type="match status" value="1"/>
</dbReference>
<keyword evidence="2" id="KW-0813">Transport</keyword>
<dbReference type="GO" id="GO:0006865">
    <property type="term" value="P:amino acid transport"/>
    <property type="evidence" value="ECO:0007669"/>
    <property type="project" value="InterPro"/>
</dbReference>
<feature type="transmembrane region" description="Helical" evidence="6">
    <location>
        <begin position="407"/>
        <end position="429"/>
    </location>
</feature>
<feature type="transmembrane region" description="Helical" evidence="6">
    <location>
        <begin position="342"/>
        <end position="359"/>
    </location>
</feature>
<dbReference type="Gene3D" id="1.20.1740.10">
    <property type="entry name" value="Amino acid/polyamine transporter I"/>
    <property type="match status" value="1"/>
</dbReference>
<sequence>MSISTAASPASSVPDDAAPAQLHKRHVAMISIGGVIGASLFVGSSTAIATAGPGVFLSYLLAGLIILCVTRMLGEMTVADPDAGSFVAHIRRGIGPRTAFVGGWTYWVMWATILGIEAIAAASFLAPFLPLPFLAIECAIIAVMTGINLFSVRGYGEFEYWFSMTKIMTIVIFIATGGCALLGFTGYRPDIPSNLLGHGGLFPHGGFALMASIPAIMLSMAGAEITTIAAMESSHPAESVGQATRSVVLKILVFYLVSIGLILCLTPWAAVSPGRSPFLTTLQRIDIPFASLLMTGVMLVATLSALNSGLYVTSRILCELADSGDAPRLFLSRSANGTPRRAILAGSIIAILVAIAGMLSPDLVFAFLVSATGTFVLFDYVLIAVAQIRLRRQAIADGTRPALPMWGFPWISYVTLALLVGALLTMLVATTHTRLEIILGSLTVGFLILVEKGTLAMRGTR</sequence>
<evidence type="ECO:0000256" key="5">
    <source>
        <dbReference type="ARBA" id="ARBA00023136"/>
    </source>
</evidence>
<feature type="domain" description="Amino acid permease/ SLC12A" evidence="7">
    <location>
        <begin position="26"/>
        <end position="429"/>
    </location>
</feature>
<feature type="transmembrane region" description="Helical" evidence="6">
    <location>
        <begin position="99"/>
        <end position="125"/>
    </location>
</feature>
<dbReference type="GO" id="GO:0055085">
    <property type="term" value="P:transmembrane transport"/>
    <property type="evidence" value="ECO:0007669"/>
    <property type="project" value="InterPro"/>
</dbReference>
<feature type="transmembrane region" description="Helical" evidence="6">
    <location>
        <begin position="289"/>
        <end position="306"/>
    </location>
</feature>
<dbReference type="GO" id="GO:0016020">
    <property type="term" value="C:membrane"/>
    <property type="evidence" value="ECO:0007669"/>
    <property type="project" value="UniProtKB-SubCell"/>
</dbReference>
<dbReference type="Pfam" id="PF00324">
    <property type="entry name" value="AA_permease"/>
    <property type="match status" value="1"/>
</dbReference>
<feature type="transmembrane region" description="Helical" evidence="6">
    <location>
        <begin position="365"/>
        <end position="386"/>
    </location>
</feature>
<dbReference type="FunFam" id="1.20.1740.10:FF:000001">
    <property type="entry name" value="Amino acid permease"/>
    <property type="match status" value="1"/>
</dbReference>
<dbReference type="Proteomes" id="UP000578030">
    <property type="component" value="Unassembled WGS sequence"/>
</dbReference>
<keyword evidence="9" id="KW-1185">Reference proteome</keyword>
<feature type="transmembrane region" description="Helical" evidence="6">
    <location>
        <begin position="131"/>
        <end position="155"/>
    </location>
</feature>
<dbReference type="PANTHER" id="PTHR43495:SF5">
    <property type="entry name" value="GAMMA-AMINOBUTYRIC ACID PERMEASE"/>
    <property type="match status" value="1"/>
</dbReference>
<evidence type="ECO:0000259" key="7">
    <source>
        <dbReference type="Pfam" id="PF00324"/>
    </source>
</evidence>
<evidence type="ECO:0000313" key="8">
    <source>
        <dbReference type="EMBL" id="MBB2201490.1"/>
    </source>
</evidence>
<reference evidence="8 9" key="1">
    <citation type="submission" date="2020-04" db="EMBL/GenBank/DDBJ databases">
        <title>Description of novel Gluconacetobacter.</title>
        <authorList>
            <person name="Sombolestani A."/>
        </authorList>
    </citation>
    <scope>NUCLEOTIDE SEQUENCE [LARGE SCALE GENOMIC DNA]</scope>
    <source>
        <strain evidence="8 9">LMG 27802</strain>
    </source>
</reference>
<evidence type="ECO:0000256" key="6">
    <source>
        <dbReference type="SAM" id="Phobius"/>
    </source>
</evidence>
<feature type="transmembrane region" description="Helical" evidence="6">
    <location>
        <begin position="55"/>
        <end position="74"/>
    </location>
</feature>
<dbReference type="InterPro" id="IPR004840">
    <property type="entry name" value="Amino_acid_permease_CS"/>
</dbReference>
<dbReference type="RefSeq" id="WP_182957127.1">
    <property type="nucleotide sequence ID" value="NZ_JABEQM010000005.1"/>
</dbReference>
<gene>
    <name evidence="8" type="ORF">HLH28_07835</name>
</gene>
<evidence type="ECO:0000256" key="4">
    <source>
        <dbReference type="ARBA" id="ARBA00022989"/>
    </source>
</evidence>
<evidence type="ECO:0000256" key="2">
    <source>
        <dbReference type="ARBA" id="ARBA00022448"/>
    </source>
</evidence>
<keyword evidence="4 6" id="KW-1133">Transmembrane helix</keyword>
<name>A0A7W4PKW1_9PROT</name>
<keyword evidence="5 6" id="KW-0472">Membrane</keyword>
<accession>A0A7W4PKW1</accession>
<feature type="transmembrane region" description="Helical" evidence="6">
    <location>
        <begin position="207"/>
        <end position="226"/>
    </location>
</feature>
<protein>
    <submittedName>
        <fullName evidence="8">Amino acid permease</fullName>
    </submittedName>
</protein>
<dbReference type="PROSITE" id="PS00218">
    <property type="entry name" value="AMINO_ACID_PERMEASE_1"/>
    <property type="match status" value="1"/>
</dbReference>
<organism evidence="8 9">
    <name type="scientific">Gluconacetobacter tumulisoli</name>
    <dbReference type="NCBI Taxonomy" id="1286189"/>
    <lineage>
        <taxon>Bacteria</taxon>
        <taxon>Pseudomonadati</taxon>
        <taxon>Pseudomonadota</taxon>
        <taxon>Alphaproteobacteria</taxon>
        <taxon>Acetobacterales</taxon>
        <taxon>Acetobacteraceae</taxon>
        <taxon>Gluconacetobacter</taxon>
    </lineage>
</organism>
<feature type="transmembrane region" description="Helical" evidence="6">
    <location>
        <begin position="435"/>
        <end position="455"/>
    </location>
</feature>
<dbReference type="InterPro" id="IPR004841">
    <property type="entry name" value="AA-permease/SLC12A_dom"/>
</dbReference>